<evidence type="ECO:0000313" key="1">
    <source>
        <dbReference type="EMBL" id="KLI64709.1"/>
    </source>
</evidence>
<sequence>MSEAILKLVKMAQDHGMSGKLTHWSEADVWWFEGEMPQDILMAGGAESSVDYYEQAASPHYRGDIGFIDGNAKVAISFDTKKD</sequence>
<name>A0A0H0XQS2_9SPHN</name>
<proteinExistence type="predicted"/>
<keyword evidence="2" id="KW-1185">Reference proteome</keyword>
<protein>
    <submittedName>
        <fullName evidence="1">Uncharacterized protein</fullName>
    </submittedName>
</protein>
<evidence type="ECO:0000313" key="2">
    <source>
        <dbReference type="Proteomes" id="UP000053455"/>
    </source>
</evidence>
<dbReference type="PATRIC" id="fig|874156.12.peg.836"/>
<dbReference type="AlphaFoldDB" id="A0A0H0XQS2"/>
<accession>A0A0H0XQS2</accession>
<dbReference type="STRING" id="874156.GCA_001021555_00475"/>
<gene>
    <name evidence="1" type="ORF">AAV99_04015</name>
</gene>
<comment type="caution">
    <text evidence="1">The sequence shown here is derived from an EMBL/GenBank/DDBJ whole genome shotgun (WGS) entry which is preliminary data.</text>
</comment>
<dbReference type="EMBL" id="LBHU01000001">
    <property type="protein sequence ID" value="KLI64709.1"/>
    <property type="molecule type" value="Genomic_DNA"/>
</dbReference>
<organism evidence="1 2">
    <name type="scientific">Aurantiacibacter marinus</name>
    <dbReference type="NCBI Taxonomy" id="874156"/>
    <lineage>
        <taxon>Bacteria</taxon>
        <taxon>Pseudomonadati</taxon>
        <taxon>Pseudomonadota</taxon>
        <taxon>Alphaproteobacteria</taxon>
        <taxon>Sphingomonadales</taxon>
        <taxon>Erythrobacteraceae</taxon>
        <taxon>Aurantiacibacter</taxon>
    </lineage>
</organism>
<dbReference type="RefSeq" id="WP_047092574.1">
    <property type="nucleotide sequence ID" value="NZ_LBHU01000001.1"/>
</dbReference>
<dbReference type="Proteomes" id="UP000053455">
    <property type="component" value="Unassembled WGS sequence"/>
</dbReference>
<reference evidence="1 2" key="1">
    <citation type="submission" date="2015-04" db="EMBL/GenBank/DDBJ databases">
        <title>The draft genome sequence of Erythrobacter marinus HWDM-33.</title>
        <authorList>
            <person name="Zhuang L."/>
            <person name="Liu Y."/>
            <person name="Shao Z."/>
        </authorList>
    </citation>
    <scope>NUCLEOTIDE SEQUENCE [LARGE SCALE GENOMIC DNA]</scope>
    <source>
        <strain evidence="1 2">HWDM-33</strain>
    </source>
</reference>
<dbReference type="OrthoDB" id="7411167at2"/>